<dbReference type="EMBL" id="CM042044">
    <property type="protein sequence ID" value="KAI3687171.1"/>
    <property type="molecule type" value="Genomic_DNA"/>
</dbReference>
<keyword evidence="2" id="KW-1185">Reference proteome</keyword>
<sequence>MSSTSNQVNNMNHLLNIDNEIGTPTKPPRLMNLKDYSNWKSRFENYVNINDTSLWIPISEGYEHHVHLHMGVSNTPKPISALNDDEKKLHDREKKALTALSMCLPPDIYHTFKKFKTSRELWEGLAKRCEGSTDIKKSRKELLKKQFSVFKNFDGESMEELMSRYYHLLSEMVNNDITYKNKKILEKFFDALPAHFEMYTIVIKEQSGFDDLSLEYLMEKVQSYDLHKQKKDTVYQDPSIYFGKGTSSSKSGGVSLFSESRPMFLKIILVKKIHVLLRQTLDVQLIARMKVIHVLLNCLHLQLMI</sequence>
<evidence type="ECO:0000313" key="2">
    <source>
        <dbReference type="Proteomes" id="UP001056120"/>
    </source>
</evidence>
<name>A0ACB8YNY5_9ASTR</name>
<evidence type="ECO:0000313" key="1">
    <source>
        <dbReference type="EMBL" id="KAI3687171.1"/>
    </source>
</evidence>
<accession>A0ACB8YNY5</accession>
<protein>
    <submittedName>
        <fullName evidence="1">Uncharacterized protein</fullName>
    </submittedName>
</protein>
<dbReference type="Proteomes" id="UP001056120">
    <property type="component" value="Linkage Group LG27"/>
</dbReference>
<proteinExistence type="predicted"/>
<comment type="caution">
    <text evidence="1">The sequence shown here is derived from an EMBL/GenBank/DDBJ whole genome shotgun (WGS) entry which is preliminary data.</text>
</comment>
<gene>
    <name evidence="1" type="ORF">L1987_80864</name>
</gene>
<organism evidence="1 2">
    <name type="scientific">Smallanthus sonchifolius</name>
    <dbReference type="NCBI Taxonomy" id="185202"/>
    <lineage>
        <taxon>Eukaryota</taxon>
        <taxon>Viridiplantae</taxon>
        <taxon>Streptophyta</taxon>
        <taxon>Embryophyta</taxon>
        <taxon>Tracheophyta</taxon>
        <taxon>Spermatophyta</taxon>
        <taxon>Magnoliopsida</taxon>
        <taxon>eudicotyledons</taxon>
        <taxon>Gunneridae</taxon>
        <taxon>Pentapetalae</taxon>
        <taxon>asterids</taxon>
        <taxon>campanulids</taxon>
        <taxon>Asterales</taxon>
        <taxon>Asteraceae</taxon>
        <taxon>Asteroideae</taxon>
        <taxon>Heliantheae alliance</taxon>
        <taxon>Millerieae</taxon>
        <taxon>Smallanthus</taxon>
    </lineage>
</organism>
<reference evidence="1 2" key="2">
    <citation type="journal article" date="2022" name="Mol. Ecol. Resour.">
        <title>The genomes of chicory, endive, great burdock and yacon provide insights into Asteraceae paleo-polyploidization history and plant inulin production.</title>
        <authorList>
            <person name="Fan W."/>
            <person name="Wang S."/>
            <person name="Wang H."/>
            <person name="Wang A."/>
            <person name="Jiang F."/>
            <person name="Liu H."/>
            <person name="Zhao H."/>
            <person name="Xu D."/>
            <person name="Zhang Y."/>
        </authorList>
    </citation>
    <scope>NUCLEOTIDE SEQUENCE [LARGE SCALE GENOMIC DNA]</scope>
    <source>
        <strain evidence="2">cv. Yunnan</strain>
        <tissue evidence="1">Leaves</tissue>
    </source>
</reference>
<reference evidence="2" key="1">
    <citation type="journal article" date="2022" name="Mol. Ecol. Resour.">
        <title>The genomes of chicory, endive, great burdock and yacon provide insights into Asteraceae palaeo-polyploidization history and plant inulin production.</title>
        <authorList>
            <person name="Fan W."/>
            <person name="Wang S."/>
            <person name="Wang H."/>
            <person name="Wang A."/>
            <person name="Jiang F."/>
            <person name="Liu H."/>
            <person name="Zhao H."/>
            <person name="Xu D."/>
            <person name="Zhang Y."/>
        </authorList>
    </citation>
    <scope>NUCLEOTIDE SEQUENCE [LARGE SCALE GENOMIC DNA]</scope>
    <source>
        <strain evidence="2">cv. Yunnan</strain>
    </source>
</reference>